<sequence>MRKKEPRIATPKIPLRIDDFATTGQGIATLNSELIINQQSYSELVGVKVLLWNALPGEVVSKFQIVTQKPHFIEGIAIEFEKQSESRVVPQDKQFLSTSPWQILNDQAELFAKSNILVSLFTHLDKTHPINKDLILNIPIHQSPKNYFYRNKMEYSLYYNHDTEKIQLAVHYRGSHRKMPITSSSLELPAIFTRASQIIDELNRTKQEARSFQSLLLRANQSGEVSGGLLENGKPHPVFPNLTDTLLGNTYSYSPGGFFQINLPVYEAALLQIKAFLEDSTSVLDLYAGVGTIGLSVTRDKALTLVEVNKSAYEELAANSTRVIHATNNQLIHPILAKSEEVLDQISADASVILDPPRAGCDQKLIQKLCEVQPQKIVYLSCNPATQVRDLSSLLQNYDIQSIQGFNFFPHTPHIESLVLLTLK</sequence>
<name>A0ABY0FJY2_9BACT</name>
<proteinExistence type="inferred from homology"/>
<keyword evidence="3 4" id="KW-0949">S-adenosyl-L-methionine</keyword>
<dbReference type="InterPro" id="IPR030391">
    <property type="entry name" value="MeTrfase_TrmA_CS"/>
</dbReference>
<dbReference type="GO" id="GO:0032259">
    <property type="term" value="P:methylation"/>
    <property type="evidence" value="ECO:0007669"/>
    <property type="project" value="UniProtKB-KW"/>
</dbReference>
<feature type="binding site" evidence="4">
    <location>
        <position position="307"/>
    </location>
    <ligand>
        <name>S-adenosyl-L-methionine</name>
        <dbReference type="ChEBI" id="CHEBI:59789"/>
    </ligand>
</feature>
<dbReference type="Gene3D" id="3.40.50.150">
    <property type="entry name" value="Vaccinia Virus protein VP39"/>
    <property type="match status" value="1"/>
</dbReference>
<evidence type="ECO:0000256" key="4">
    <source>
        <dbReference type="PROSITE-ProRule" id="PRU01024"/>
    </source>
</evidence>
<reference evidence="6 7" key="2">
    <citation type="journal article" date="2020" name="Cell Rep.">
        <title>Acquisition and Adaptation of Ultra-small Parasitic Reduced Genome Bacteria to Mammalian Hosts.</title>
        <authorList>
            <person name="McLean J.S."/>
            <person name="Bor B."/>
            <person name="Kerns K.A."/>
            <person name="Liu Q."/>
            <person name="To T.T."/>
            <person name="Solden L."/>
            <person name="Hendrickson E.L."/>
            <person name="Wrighton K."/>
            <person name="Shi W."/>
            <person name="He X."/>
        </authorList>
    </citation>
    <scope>NUCLEOTIDE SEQUENCE [LARGE SCALE GENOMIC DNA]</scope>
    <source>
        <strain evidence="6 7">TM7_KMM_G3_1_HOT_351</strain>
    </source>
</reference>
<evidence type="ECO:0000256" key="1">
    <source>
        <dbReference type="ARBA" id="ARBA00022603"/>
    </source>
</evidence>
<evidence type="ECO:0000256" key="5">
    <source>
        <dbReference type="PROSITE-ProRule" id="PRU10015"/>
    </source>
</evidence>
<gene>
    <name evidence="6" type="primary">rlmCD</name>
    <name evidence="6" type="ORF">G3KMM_00324</name>
</gene>
<dbReference type="PANTHER" id="PTHR11061">
    <property type="entry name" value="RNA M5U METHYLTRANSFERASE"/>
    <property type="match status" value="1"/>
</dbReference>
<dbReference type="Pfam" id="PF05958">
    <property type="entry name" value="tRNA_U5-meth_tr"/>
    <property type="match status" value="1"/>
</dbReference>
<feature type="active site" description="Nucleophile" evidence="4">
    <location>
        <position position="382"/>
    </location>
</feature>
<dbReference type="PROSITE" id="PS01231">
    <property type="entry name" value="TRMA_2"/>
    <property type="match status" value="1"/>
</dbReference>
<evidence type="ECO:0000256" key="2">
    <source>
        <dbReference type="ARBA" id="ARBA00022679"/>
    </source>
</evidence>
<comment type="caution">
    <text evidence="6">The sequence shown here is derived from an EMBL/GenBank/DDBJ whole genome shotgun (WGS) entry which is preliminary data.</text>
</comment>
<feature type="binding site" evidence="4">
    <location>
        <position position="355"/>
    </location>
    <ligand>
        <name>S-adenosyl-L-methionine</name>
        <dbReference type="ChEBI" id="CHEBI:59789"/>
    </ligand>
</feature>
<dbReference type="InterPro" id="IPR012340">
    <property type="entry name" value="NA-bd_OB-fold"/>
</dbReference>
<feature type="binding site" evidence="4">
    <location>
        <position position="260"/>
    </location>
    <ligand>
        <name>S-adenosyl-L-methionine</name>
        <dbReference type="ChEBI" id="CHEBI:59789"/>
    </ligand>
</feature>
<keyword evidence="2 4" id="KW-0808">Transferase</keyword>
<dbReference type="InterPro" id="IPR029063">
    <property type="entry name" value="SAM-dependent_MTases_sf"/>
</dbReference>
<dbReference type="GO" id="GO:0008168">
    <property type="term" value="F:methyltransferase activity"/>
    <property type="evidence" value="ECO:0007669"/>
    <property type="project" value="UniProtKB-KW"/>
</dbReference>
<dbReference type="RefSeq" id="WP_129604658.1">
    <property type="nucleotide sequence ID" value="NZ_PRLL01000008.1"/>
</dbReference>
<comment type="similarity">
    <text evidence="4">Belongs to the class I-like SAM-binding methyltransferase superfamily. RNA M5U methyltransferase family.</text>
</comment>
<organism evidence="6 7">
    <name type="scientific">Candidatus Nanosyncoccus nanoralicus</name>
    <dbReference type="NCBI Taxonomy" id="2171996"/>
    <lineage>
        <taxon>Bacteria</taxon>
        <taxon>Candidatus Saccharimonadota</taxon>
        <taxon>Candidatus Nanosyncoccalia</taxon>
        <taxon>Candidatus Nanosyncoccales</taxon>
        <taxon>Candidatus Nanosyncoccaceae</taxon>
        <taxon>Candidatus Nanosyncoccus</taxon>
    </lineage>
</organism>
<feature type="binding site" evidence="4">
    <location>
        <position position="287"/>
    </location>
    <ligand>
        <name>S-adenosyl-L-methionine</name>
        <dbReference type="ChEBI" id="CHEBI:59789"/>
    </ligand>
</feature>
<dbReference type="Proteomes" id="UP001191004">
    <property type="component" value="Unassembled WGS sequence"/>
</dbReference>
<evidence type="ECO:0000313" key="7">
    <source>
        <dbReference type="Proteomes" id="UP001191004"/>
    </source>
</evidence>
<accession>A0ABY0FJY2</accession>
<dbReference type="Gene3D" id="2.40.50.1070">
    <property type="match status" value="1"/>
</dbReference>
<dbReference type="EC" id="2.1.1.189" evidence="6"/>
<protein>
    <submittedName>
        <fullName evidence="6">23S rRNA (Uracil-C(5))-methyltransferase RlmCD</fullName>
        <ecNumber evidence="6">2.1.1.189</ecNumber>
    </submittedName>
</protein>
<keyword evidence="1 4" id="KW-0489">Methyltransferase</keyword>
<reference evidence="6 7" key="1">
    <citation type="journal article" date="2018" name="bioRxiv">
        <title>Evidence of independent acquisition and adaption of ultra-small bacteria to human hosts across the highly diverse yet reduced genomes of the phylum Saccharibacteria.</title>
        <authorList>
            <person name="McLean J.S."/>
            <person name="Bor B."/>
            <person name="To T.T."/>
            <person name="Liu Q."/>
            <person name="Kearns K.A."/>
            <person name="Solden L.M."/>
            <person name="Wrighton K.C."/>
            <person name="He X."/>
            <person name="Shi W."/>
        </authorList>
    </citation>
    <scope>NUCLEOTIDE SEQUENCE [LARGE SCALE GENOMIC DNA]</scope>
    <source>
        <strain evidence="6 7">TM7_KMM_G3_1_HOT_351</strain>
    </source>
</reference>
<dbReference type="PROSITE" id="PS01230">
    <property type="entry name" value="TRMA_1"/>
    <property type="match status" value="1"/>
</dbReference>
<evidence type="ECO:0000313" key="6">
    <source>
        <dbReference type="EMBL" id="RYC73569.1"/>
    </source>
</evidence>
<feature type="active site" evidence="5">
    <location>
        <position position="382"/>
    </location>
</feature>
<dbReference type="InterPro" id="IPR030390">
    <property type="entry name" value="MeTrfase_TrmA_AS"/>
</dbReference>
<dbReference type="InterPro" id="IPR010280">
    <property type="entry name" value="U5_MeTrfase_fam"/>
</dbReference>
<dbReference type="Gene3D" id="2.40.50.140">
    <property type="entry name" value="Nucleic acid-binding proteins"/>
    <property type="match status" value="1"/>
</dbReference>
<dbReference type="PANTHER" id="PTHR11061:SF30">
    <property type="entry name" value="TRNA (URACIL(54)-C(5))-METHYLTRANSFERASE"/>
    <property type="match status" value="1"/>
</dbReference>
<dbReference type="EMBL" id="PRLL01000008">
    <property type="protein sequence ID" value="RYC73569.1"/>
    <property type="molecule type" value="Genomic_DNA"/>
</dbReference>
<dbReference type="PROSITE" id="PS51687">
    <property type="entry name" value="SAM_MT_RNA_M5U"/>
    <property type="match status" value="1"/>
</dbReference>
<keyword evidence="7" id="KW-1185">Reference proteome</keyword>
<dbReference type="SUPFAM" id="SSF53335">
    <property type="entry name" value="S-adenosyl-L-methionine-dependent methyltransferases"/>
    <property type="match status" value="1"/>
</dbReference>
<evidence type="ECO:0000256" key="3">
    <source>
        <dbReference type="ARBA" id="ARBA00022691"/>
    </source>
</evidence>